<proteinExistence type="predicted"/>
<dbReference type="AlphaFoldDB" id="A0A371CW11"/>
<sequence>MPLYSHCHIEGVLIGLASVSYPSEDHHHRFEECRHFPGFEAWPRGAVEIRPREEWTLVNARRRSFDVLRTRTMDSLEGELRALALADQRCSVRARLPAEVWDIVLDHLHGHTKSSLSFCRRDRTLRGTYGHSHYWTAATSPWRPCARLSSPSRIFALCCSDLSLSPIRSSWRHP</sequence>
<protein>
    <submittedName>
        <fullName evidence="1">Uncharacterized protein</fullName>
    </submittedName>
</protein>
<name>A0A371CW11_9APHY</name>
<dbReference type="Proteomes" id="UP000256964">
    <property type="component" value="Unassembled WGS sequence"/>
</dbReference>
<organism evidence="1 2">
    <name type="scientific">Lentinus brumalis</name>
    <dbReference type="NCBI Taxonomy" id="2498619"/>
    <lineage>
        <taxon>Eukaryota</taxon>
        <taxon>Fungi</taxon>
        <taxon>Dikarya</taxon>
        <taxon>Basidiomycota</taxon>
        <taxon>Agaricomycotina</taxon>
        <taxon>Agaricomycetes</taxon>
        <taxon>Polyporales</taxon>
        <taxon>Polyporaceae</taxon>
        <taxon>Lentinus</taxon>
    </lineage>
</organism>
<accession>A0A371CW11</accession>
<reference evidence="1 2" key="1">
    <citation type="journal article" date="2018" name="Biotechnol. Biofuels">
        <title>Integrative visual omics of the white-rot fungus Polyporus brumalis exposes the biotechnological potential of its oxidative enzymes for delignifying raw plant biomass.</title>
        <authorList>
            <person name="Miyauchi S."/>
            <person name="Rancon A."/>
            <person name="Drula E."/>
            <person name="Hage H."/>
            <person name="Chaduli D."/>
            <person name="Favel A."/>
            <person name="Grisel S."/>
            <person name="Henrissat B."/>
            <person name="Herpoel-Gimbert I."/>
            <person name="Ruiz-Duenas F.J."/>
            <person name="Chevret D."/>
            <person name="Hainaut M."/>
            <person name="Lin J."/>
            <person name="Wang M."/>
            <person name="Pangilinan J."/>
            <person name="Lipzen A."/>
            <person name="Lesage-Meessen L."/>
            <person name="Navarro D."/>
            <person name="Riley R."/>
            <person name="Grigoriev I.V."/>
            <person name="Zhou S."/>
            <person name="Raouche S."/>
            <person name="Rosso M.N."/>
        </authorList>
    </citation>
    <scope>NUCLEOTIDE SEQUENCE [LARGE SCALE GENOMIC DNA]</scope>
    <source>
        <strain evidence="1 2">BRFM 1820</strain>
    </source>
</reference>
<keyword evidence="2" id="KW-1185">Reference proteome</keyword>
<gene>
    <name evidence="1" type="ORF">OH76DRAFT_1094567</name>
</gene>
<dbReference type="EMBL" id="KZ857449">
    <property type="protein sequence ID" value="RDX44469.1"/>
    <property type="molecule type" value="Genomic_DNA"/>
</dbReference>
<evidence type="ECO:0000313" key="2">
    <source>
        <dbReference type="Proteomes" id="UP000256964"/>
    </source>
</evidence>
<evidence type="ECO:0000313" key="1">
    <source>
        <dbReference type="EMBL" id="RDX44469.1"/>
    </source>
</evidence>